<keyword evidence="3" id="KW-1185">Reference proteome</keyword>
<evidence type="ECO:0000313" key="1">
    <source>
        <dbReference type="EMBL" id="KAF0718085.1"/>
    </source>
</evidence>
<evidence type="ECO:0000313" key="3">
    <source>
        <dbReference type="Proteomes" id="UP000332933"/>
    </source>
</evidence>
<organism evidence="2 3">
    <name type="scientific">Aphanomyces stellatus</name>
    <dbReference type="NCBI Taxonomy" id="120398"/>
    <lineage>
        <taxon>Eukaryota</taxon>
        <taxon>Sar</taxon>
        <taxon>Stramenopiles</taxon>
        <taxon>Oomycota</taxon>
        <taxon>Saprolegniomycetes</taxon>
        <taxon>Saprolegniales</taxon>
        <taxon>Verrucalvaceae</taxon>
        <taxon>Aphanomyces</taxon>
    </lineage>
</organism>
<reference evidence="1" key="2">
    <citation type="submission" date="2019-06" db="EMBL/GenBank/DDBJ databases">
        <title>Genomics analysis of Aphanomyces spp. identifies a new class of oomycete effector associated with host adaptation.</title>
        <authorList>
            <person name="Gaulin E."/>
        </authorList>
    </citation>
    <scope>NUCLEOTIDE SEQUENCE</scope>
    <source>
        <strain evidence="1">CBS 578.67</strain>
    </source>
</reference>
<protein>
    <submittedName>
        <fullName evidence="2">Aste57867_1910 protein</fullName>
    </submittedName>
</protein>
<gene>
    <name evidence="2" type="primary">Aste57867_1910</name>
    <name evidence="1" type="ORF">As57867_001908</name>
    <name evidence="2" type="ORF">ASTE57867_1910</name>
</gene>
<evidence type="ECO:0000313" key="2">
    <source>
        <dbReference type="EMBL" id="VFT79116.1"/>
    </source>
</evidence>
<accession>A0A485K7C7</accession>
<sequence length="368" mass="41427">MSAPGQSDRILRQREYDKAMKRMYRAREKAACQALLAQVVALEAILAPLAERHRRDFMGGLPWKEIALGLRENLKLSLAQNKALREQVAAFGAMAHAVVVATTPAPLTSLLSNVPTWHDMTLSAHPTTRQLGQAWIINRLMRTGDRMFQLHGFPLSGDTMLQDATVDATSRDVVIRYEGCTTRSMSHLLHHFCHHDGHSQGDTCNVIDDSSLHHVTTRYRRLNGRPGELVEDVNILTGCVHYTDGRVLVVARTITHEEVLPGLPIDTRVHRHRQSWLEMRPLSPTTTLLRLLVLVQAPTMVDTMEEVELEDEAAMWGLKTMPHGTESRQEANLRQEILQECKRLVQHVMARADACVDRTVASNMSTCH</sequence>
<proteinExistence type="predicted"/>
<dbReference type="AlphaFoldDB" id="A0A485K7C7"/>
<reference evidence="2 3" key="1">
    <citation type="submission" date="2019-03" db="EMBL/GenBank/DDBJ databases">
        <authorList>
            <person name="Gaulin E."/>
            <person name="Dumas B."/>
        </authorList>
    </citation>
    <scope>NUCLEOTIDE SEQUENCE [LARGE SCALE GENOMIC DNA]</scope>
    <source>
        <strain evidence="2">CBS 568.67</strain>
    </source>
</reference>
<name>A0A485K7C7_9STRA</name>
<dbReference type="Proteomes" id="UP000332933">
    <property type="component" value="Unassembled WGS sequence"/>
</dbReference>
<dbReference type="EMBL" id="CAADRA010000182">
    <property type="protein sequence ID" value="VFT79116.1"/>
    <property type="molecule type" value="Genomic_DNA"/>
</dbReference>
<dbReference type="EMBL" id="VJMH01000182">
    <property type="protein sequence ID" value="KAF0718085.1"/>
    <property type="molecule type" value="Genomic_DNA"/>
</dbReference>